<evidence type="ECO:0000313" key="2">
    <source>
        <dbReference type="Proteomes" id="UP000295657"/>
    </source>
</evidence>
<gene>
    <name evidence="1" type="ORF">EDC45_1607</name>
</gene>
<dbReference type="Proteomes" id="UP000295657">
    <property type="component" value="Unassembled WGS sequence"/>
</dbReference>
<reference evidence="1 2" key="1">
    <citation type="submission" date="2019-03" db="EMBL/GenBank/DDBJ databases">
        <title>Genomic Encyclopedia of Type Strains, Phase IV (KMG-IV): sequencing the most valuable type-strain genomes for metagenomic binning, comparative biology and taxonomic classification.</title>
        <authorList>
            <person name="Goeker M."/>
        </authorList>
    </citation>
    <scope>NUCLEOTIDE SEQUENCE [LARGE SCALE GENOMIC DNA]</scope>
    <source>
        <strain evidence="1 2">DSM 28403</strain>
    </source>
</reference>
<dbReference type="EMBL" id="SNYQ01000006">
    <property type="protein sequence ID" value="TDQ57211.1"/>
    <property type="molecule type" value="Genomic_DNA"/>
</dbReference>
<name>A0A4R6V7X1_9PAST</name>
<dbReference type="RefSeq" id="WP_279526597.1">
    <property type="nucleotide sequence ID" value="NZ_SNYQ01000006.1"/>
</dbReference>
<dbReference type="PROSITE" id="PS51257">
    <property type="entry name" value="PROKAR_LIPOPROTEIN"/>
    <property type="match status" value="1"/>
</dbReference>
<dbReference type="AlphaFoldDB" id="A0A4R6V7X1"/>
<evidence type="ECO:0000313" key="1">
    <source>
        <dbReference type="EMBL" id="TDQ57211.1"/>
    </source>
</evidence>
<organism evidence="1 2">
    <name type="scientific">Mesocricetibacter intestinalis</name>
    <dbReference type="NCBI Taxonomy" id="1521930"/>
    <lineage>
        <taxon>Bacteria</taxon>
        <taxon>Pseudomonadati</taxon>
        <taxon>Pseudomonadota</taxon>
        <taxon>Gammaproteobacteria</taxon>
        <taxon>Pasteurellales</taxon>
        <taxon>Pasteurellaceae</taxon>
        <taxon>Mesocricetibacter</taxon>
    </lineage>
</organism>
<proteinExistence type="predicted"/>
<keyword evidence="2" id="KW-1185">Reference proteome</keyword>
<protein>
    <recommendedName>
        <fullName evidence="3">Lipoprotein</fullName>
    </recommendedName>
</protein>
<sequence length="40" mass="3904">MKRWGLIVCCLFLLGACSVGGGFGVNNGGAGIAIGSGISF</sequence>
<evidence type="ECO:0008006" key="3">
    <source>
        <dbReference type="Google" id="ProtNLM"/>
    </source>
</evidence>
<comment type="caution">
    <text evidence="1">The sequence shown here is derived from an EMBL/GenBank/DDBJ whole genome shotgun (WGS) entry which is preliminary data.</text>
</comment>
<accession>A0A4R6V7X1</accession>